<dbReference type="SUPFAM" id="SSF46785">
    <property type="entry name" value="Winged helix' DNA-binding domain"/>
    <property type="match status" value="1"/>
</dbReference>
<evidence type="ECO:0000256" key="2">
    <source>
        <dbReference type="ARBA" id="ARBA00023015"/>
    </source>
</evidence>
<dbReference type="Gene3D" id="3.40.190.290">
    <property type="match status" value="1"/>
</dbReference>
<dbReference type="PANTHER" id="PTHR30419">
    <property type="entry name" value="HTH-TYPE TRANSCRIPTIONAL REGULATOR YBHD"/>
    <property type="match status" value="1"/>
</dbReference>
<dbReference type="InterPro" id="IPR036390">
    <property type="entry name" value="WH_DNA-bd_sf"/>
</dbReference>
<keyword evidence="4" id="KW-0804">Transcription</keyword>
<dbReference type="GO" id="GO:0003677">
    <property type="term" value="F:DNA binding"/>
    <property type="evidence" value="ECO:0007669"/>
    <property type="project" value="UniProtKB-KW"/>
</dbReference>
<dbReference type="SUPFAM" id="SSF53850">
    <property type="entry name" value="Periplasmic binding protein-like II"/>
    <property type="match status" value="1"/>
</dbReference>
<dbReference type="RefSeq" id="WP_209687043.1">
    <property type="nucleotide sequence ID" value="NZ_JAGGLU010000008.1"/>
</dbReference>
<keyword evidence="2" id="KW-0805">Transcription regulation</keyword>
<proteinExistence type="inferred from homology"/>
<evidence type="ECO:0000313" key="7">
    <source>
        <dbReference type="Proteomes" id="UP001519292"/>
    </source>
</evidence>
<dbReference type="InterPro" id="IPR050950">
    <property type="entry name" value="HTH-type_LysR_regulators"/>
</dbReference>
<dbReference type="InterPro" id="IPR005119">
    <property type="entry name" value="LysR_subst-bd"/>
</dbReference>
<dbReference type="PROSITE" id="PS50931">
    <property type="entry name" value="HTH_LYSR"/>
    <property type="match status" value="1"/>
</dbReference>
<gene>
    <name evidence="6" type="ORF">J2Z60_001477</name>
</gene>
<keyword evidence="7" id="KW-1185">Reference proteome</keyword>
<dbReference type="CDD" id="cd05466">
    <property type="entry name" value="PBP2_LTTR_substrate"/>
    <property type="match status" value="1"/>
</dbReference>
<evidence type="ECO:0000313" key="6">
    <source>
        <dbReference type="EMBL" id="MBP2058298.1"/>
    </source>
</evidence>
<accession>A0ABS4MF34</accession>
<dbReference type="InterPro" id="IPR036388">
    <property type="entry name" value="WH-like_DNA-bd_sf"/>
</dbReference>
<dbReference type="Pfam" id="PF00126">
    <property type="entry name" value="HTH_1"/>
    <property type="match status" value="1"/>
</dbReference>
<name>A0ABS4MF34_9LACO</name>
<organism evidence="6 7">
    <name type="scientific">Lactobacillus colini</name>
    <dbReference type="NCBI Taxonomy" id="1819254"/>
    <lineage>
        <taxon>Bacteria</taxon>
        <taxon>Bacillati</taxon>
        <taxon>Bacillota</taxon>
        <taxon>Bacilli</taxon>
        <taxon>Lactobacillales</taxon>
        <taxon>Lactobacillaceae</taxon>
        <taxon>Lactobacillus</taxon>
    </lineage>
</organism>
<evidence type="ECO:0000256" key="3">
    <source>
        <dbReference type="ARBA" id="ARBA00023125"/>
    </source>
</evidence>
<evidence type="ECO:0000259" key="5">
    <source>
        <dbReference type="PROSITE" id="PS50931"/>
    </source>
</evidence>
<evidence type="ECO:0000256" key="1">
    <source>
        <dbReference type="ARBA" id="ARBA00009437"/>
    </source>
</evidence>
<comment type="caution">
    <text evidence="6">The sequence shown here is derived from an EMBL/GenBank/DDBJ whole genome shotgun (WGS) entry which is preliminary data.</text>
</comment>
<keyword evidence="3 6" id="KW-0238">DNA-binding</keyword>
<dbReference type="Pfam" id="PF03466">
    <property type="entry name" value="LysR_substrate"/>
    <property type="match status" value="1"/>
</dbReference>
<dbReference type="Proteomes" id="UP001519292">
    <property type="component" value="Unassembled WGS sequence"/>
</dbReference>
<dbReference type="Gene3D" id="1.10.10.10">
    <property type="entry name" value="Winged helix-like DNA-binding domain superfamily/Winged helix DNA-binding domain"/>
    <property type="match status" value="1"/>
</dbReference>
<dbReference type="InterPro" id="IPR000847">
    <property type="entry name" value="LysR_HTH_N"/>
</dbReference>
<dbReference type="EMBL" id="JAGGLU010000008">
    <property type="protein sequence ID" value="MBP2058298.1"/>
    <property type="molecule type" value="Genomic_DNA"/>
</dbReference>
<feature type="domain" description="HTH lysR-type" evidence="5">
    <location>
        <begin position="1"/>
        <end position="59"/>
    </location>
</feature>
<reference evidence="6 7" key="1">
    <citation type="submission" date="2021-03" db="EMBL/GenBank/DDBJ databases">
        <title>Genomic Encyclopedia of Type Strains, Phase IV (KMG-IV): sequencing the most valuable type-strain genomes for metagenomic binning, comparative biology and taxonomic classification.</title>
        <authorList>
            <person name="Goeker M."/>
        </authorList>
    </citation>
    <scope>NUCLEOTIDE SEQUENCE [LARGE SCALE GENOMIC DNA]</scope>
    <source>
        <strain evidence="6 7">DSM 101872</strain>
    </source>
</reference>
<comment type="similarity">
    <text evidence="1">Belongs to the LysR transcriptional regulatory family.</text>
</comment>
<protein>
    <submittedName>
        <fullName evidence="6">DNA-binding transcriptional LysR family regulator</fullName>
    </submittedName>
</protein>
<evidence type="ECO:0000256" key="4">
    <source>
        <dbReference type="ARBA" id="ARBA00023163"/>
    </source>
</evidence>
<sequence length="307" mass="35186">MENHQLYKILSTVSTVSTISELADKVFLSQPYVSQIIKRAEEKYQITIVDRKSNPISLTTAGNKFLSSLNEIINAEEQLKRDIAPYTKENQSFIRIAFTPIWLEHFSSIILKRLKNKFPYTRFELRQVFTSLDIGKMFSLNEIDIFWGTTSIDQTNLLSKRLYTDQGCILIPKENMLFDILKDRSFLTISSLQLLKQVDFVALTNDSAFQKLVDHLFEDNGISLRKTIKVNDFITAGQLAIDGLGCTITFTDVLKYLDINSKNTKIVYFPKDMLYLNGGITIKQNNSKKVAEVANYLTKIIQEYGSK</sequence>